<proteinExistence type="predicted"/>
<organism evidence="1 2">
    <name type="scientific">Pseudoduganella rivuli</name>
    <dbReference type="NCBI Taxonomy" id="2666085"/>
    <lineage>
        <taxon>Bacteria</taxon>
        <taxon>Pseudomonadati</taxon>
        <taxon>Pseudomonadota</taxon>
        <taxon>Betaproteobacteria</taxon>
        <taxon>Burkholderiales</taxon>
        <taxon>Oxalobacteraceae</taxon>
        <taxon>Telluria group</taxon>
        <taxon>Pseudoduganella</taxon>
    </lineage>
</organism>
<dbReference type="InterPro" id="IPR029035">
    <property type="entry name" value="DHS-like_NAD/FAD-binding_dom"/>
</dbReference>
<evidence type="ECO:0000313" key="2">
    <source>
        <dbReference type="Proteomes" id="UP000446768"/>
    </source>
</evidence>
<dbReference type="Gene3D" id="3.40.50.1220">
    <property type="entry name" value="TPP-binding domain"/>
    <property type="match status" value="1"/>
</dbReference>
<reference evidence="1 2" key="1">
    <citation type="submission" date="2019-11" db="EMBL/GenBank/DDBJ databases">
        <title>Novel species isolated from a subtropical stream in China.</title>
        <authorList>
            <person name="Lu H."/>
        </authorList>
    </citation>
    <scope>NUCLEOTIDE SEQUENCE [LARGE SCALE GENOMIC DNA]</scope>
    <source>
        <strain evidence="1 2">FT92W</strain>
    </source>
</reference>
<protein>
    <recommendedName>
        <fullName evidence="3">SIR2-like domain-containing protein</fullName>
    </recommendedName>
</protein>
<sequence>MRQFPCQHCYFSDKICSLQTENVSITGNYHSAAATETHMQPQSFQQNVALLARIFSDRISQTPRNRRKICLFLGAGADISSGGLTFQQFKRQTLEEYLGRPLFDVTTNEQIQVEFDQVMATLSQADRASIVDAMFHRMEKLQPSDSYRLLVLLAEAGAVDAVITTNFDVMLEVAQRELGRDIFQVYAPGNARPYKPNGGQTYLPKIPYLKIHGDLGSATVTIVTQSEIDTATYDESMLELLTSIVSTHDLVVAGYGGFDTSLAHHMLAALKDGPHHIFWSAPTPPTSELFKQLSAKVKFIELTFDNLIERIARPVLEKPRVSVGRPSFVPCLYDWRIAYNNKNFYATYAVRNGKPIHKTFTRRAHVEECLRRFIIAQQPLAIVTGPSGFGKTTIGIRLNEIYRESPDTKVLLIPSRQLTDILDLEEYVCDLLGGLGSRTQFRLNDLERWLRERGSRLLLFIDAINEFSTNLDSCVHFTRSVLRLSNFMPEASSALRFIVTVRQETWAQMLPRLDETLLRQNLWQQHSGEHGIKTISCEPFTHQEITDALGLLGESELALPDLSRASPEFWLQLRDPYLFGVLSEAAQGKWIGIPRALLFQRTFEAKLSRPDIGLSPSILRDVLAGVAVKCLENGVCRAVDIEPAYAREDIVRALKDLNILIESSDRFLEFSHDRTFEYFLALALGSDSARRLDSTASLLAYLKAFAEQGKALAAARLYFQLHTTLCFRLVAPCLRYVDERPAGYTQPECERLFNFARDVIFDLAEQGGNEICAYLKDAVSFIRLEPLRAQHVRTVIQAIALLPASQAIEMLINLGQIASPQAADEARIFAIDRLVAHFLNEIQKEPCLLEDAPFSNFLAQEGPAWQSLGRLFGLVSELGRDNLHDREFEVAQHALTAAWRQLVDRTAFSATDVEEVTSALFSRCDRLLFNATIDGIDAFYSRPRTAFVAILDRLASGQVFGDTDYAALEAHVGKLDFDIEYHGAHLLIVLSSLNDLTATIDFLETRLRRVDDTDNPVEVDFLQAALVYVRLVNDLRYDSVRDWPIQERLLAHCPSILMHRPGLERGARRGFADSFDQIFEDGFGVVYPYGLQEPSILRRDHLAAEYEWQVAQEHIPALPLYADYLNRYLQRGEFDLALQLLQTLSGVIVHWPDVGLRAIQAAIGYPHDLIRRASLRVLAEAYGRHPAKTMRFLTSSGVALSEDDLLDIRGRHEANIGRRQLSEIEHGRILRFLLSQDGAREQLIQGLRTVFTASNARKAIEGLVSQFGLSANR</sequence>
<dbReference type="Pfam" id="PF13289">
    <property type="entry name" value="SIR2_2"/>
    <property type="match status" value="1"/>
</dbReference>
<dbReference type="Gene3D" id="3.40.50.300">
    <property type="entry name" value="P-loop containing nucleotide triphosphate hydrolases"/>
    <property type="match status" value="1"/>
</dbReference>
<evidence type="ECO:0008006" key="3">
    <source>
        <dbReference type="Google" id="ProtNLM"/>
    </source>
</evidence>
<comment type="caution">
    <text evidence="1">The sequence shown here is derived from an EMBL/GenBank/DDBJ whole genome shotgun (WGS) entry which is preliminary data.</text>
</comment>
<dbReference type="InterPro" id="IPR027417">
    <property type="entry name" value="P-loop_NTPase"/>
</dbReference>
<keyword evidence="2" id="KW-1185">Reference proteome</keyword>
<accession>A0A7X2IJ16</accession>
<dbReference type="SUPFAM" id="SSF52540">
    <property type="entry name" value="P-loop containing nucleoside triphosphate hydrolases"/>
    <property type="match status" value="1"/>
</dbReference>
<dbReference type="Proteomes" id="UP000446768">
    <property type="component" value="Unassembled WGS sequence"/>
</dbReference>
<name>A0A7X2IJ16_9BURK</name>
<evidence type="ECO:0000313" key="1">
    <source>
        <dbReference type="EMBL" id="MRV70373.1"/>
    </source>
</evidence>
<gene>
    <name evidence="1" type="ORF">GJ700_01385</name>
</gene>
<dbReference type="AlphaFoldDB" id="A0A7X2IJ16"/>
<dbReference type="EMBL" id="WKJJ01000001">
    <property type="protein sequence ID" value="MRV70373.1"/>
    <property type="molecule type" value="Genomic_DNA"/>
</dbReference>
<dbReference type="SUPFAM" id="SSF52467">
    <property type="entry name" value="DHS-like NAD/FAD-binding domain"/>
    <property type="match status" value="1"/>
</dbReference>